<dbReference type="InterPro" id="IPR023213">
    <property type="entry name" value="CAT-like_dom_sf"/>
</dbReference>
<reference evidence="3 4" key="1">
    <citation type="submission" date="2020-08" db="EMBL/GenBank/DDBJ databases">
        <title>Sequencing the genomes of 1000 actinobacteria strains.</title>
        <authorList>
            <person name="Klenk H.-P."/>
        </authorList>
    </citation>
    <scope>NUCLEOTIDE SEQUENCE [LARGE SCALE GENOMIC DNA]</scope>
    <source>
        <strain evidence="3 4">DSM 44230</strain>
    </source>
</reference>
<dbReference type="GO" id="GO:0003824">
    <property type="term" value="F:catalytic activity"/>
    <property type="evidence" value="ECO:0007669"/>
    <property type="project" value="InterPro"/>
</dbReference>
<dbReference type="PRINTS" id="PR00154">
    <property type="entry name" value="AMPBINDING"/>
</dbReference>
<gene>
    <name evidence="3" type="ORF">HNR67_006151</name>
</gene>
<dbReference type="SUPFAM" id="SSF56801">
    <property type="entry name" value="Acetyl-CoA synthetase-like"/>
    <property type="match status" value="1"/>
</dbReference>
<evidence type="ECO:0000259" key="1">
    <source>
        <dbReference type="Pfam" id="PF00501"/>
    </source>
</evidence>
<dbReference type="RefSeq" id="WP_185005712.1">
    <property type="nucleotide sequence ID" value="NZ_BAAAUI010000019.1"/>
</dbReference>
<keyword evidence="4" id="KW-1185">Reference proteome</keyword>
<dbReference type="InterPro" id="IPR020845">
    <property type="entry name" value="AMP-binding_CS"/>
</dbReference>
<dbReference type="InterPro" id="IPR001242">
    <property type="entry name" value="Condensation_dom"/>
</dbReference>
<feature type="domain" description="AMP-dependent synthetase/ligase" evidence="1">
    <location>
        <begin position="450"/>
        <end position="720"/>
    </location>
</feature>
<accession>A0A7W7FWW9</accession>
<dbReference type="Pfam" id="PF00668">
    <property type="entry name" value="Condensation"/>
    <property type="match status" value="1"/>
</dbReference>
<dbReference type="SUPFAM" id="SSF52777">
    <property type="entry name" value="CoA-dependent acyltransferases"/>
    <property type="match status" value="2"/>
</dbReference>
<dbReference type="Gene3D" id="3.30.559.30">
    <property type="entry name" value="Nonribosomal peptide synthetase, condensation domain"/>
    <property type="match status" value="1"/>
</dbReference>
<dbReference type="GO" id="GO:0008610">
    <property type="term" value="P:lipid biosynthetic process"/>
    <property type="evidence" value="ECO:0007669"/>
    <property type="project" value="UniProtKB-ARBA"/>
</dbReference>
<dbReference type="Pfam" id="PF00501">
    <property type="entry name" value="AMP-binding"/>
    <property type="match status" value="1"/>
</dbReference>
<dbReference type="InterPro" id="IPR000873">
    <property type="entry name" value="AMP-dep_synth/lig_dom"/>
</dbReference>
<protein>
    <submittedName>
        <fullName evidence="3">Non-ribosomal peptide synthetase component F</fullName>
    </submittedName>
</protein>
<dbReference type="EMBL" id="JACHMH010000001">
    <property type="protein sequence ID" value="MBB4680033.1"/>
    <property type="molecule type" value="Genomic_DNA"/>
</dbReference>
<dbReference type="GO" id="GO:0031177">
    <property type="term" value="F:phosphopantetheine binding"/>
    <property type="evidence" value="ECO:0007669"/>
    <property type="project" value="TreeGrafter"/>
</dbReference>
<dbReference type="GO" id="GO:0005737">
    <property type="term" value="C:cytoplasm"/>
    <property type="evidence" value="ECO:0007669"/>
    <property type="project" value="TreeGrafter"/>
</dbReference>
<dbReference type="Gene3D" id="3.30.559.10">
    <property type="entry name" value="Chloramphenicol acetyltransferase-like domain"/>
    <property type="match status" value="1"/>
</dbReference>
<dbReference type="PANTHER" id="PTHR45527:SF1">
    <property type="entry name" value="FATTY ACID SYNTHASE"/>
    <property type="match status" value="1"/>
</dbReference>
<dbReference type="GO" id="GO:0043041">
    <property type="term" value="P:amino acid activation for nonribosomal peptide biosynthetic process"/>
    <property type="evidence" value="ECO:0007669"/>
    <property type="project" value="TreeGrafter"/>
</dbReference>
<dbReference type="PROSITE" id="PS00455">
    <property type="entry name" value="AMP_BINDING"/>
    <property type="match status" value="1"/>
</dbReference>
<dbReference type="Gene3D" id="3.40.50.980">
    <property type="match status" value="2"/>
</dbReference>
<comment type="caution">
    <text evidence="3">The sequence shown here is derived from an EMBL/GenBank/DDBJ whole genome shotgun (WGS) entry which is preliminary data.</text>
</comment>
<evidence type="ECO:0000313" key="3">
    <source>
        <dbReference type="EMBL" id="MBB4680033.1"/>
    </source>
</evidence>
<dbReference type="AlphaFoldDB" id="A0A7W7FWW9"/>
<dbReference type="Proteomes" id="UP000533598">
    <property type="component" value="Unassembled WGS sequence"/>
</dbReference>
<name>A0A7W7FWW9_9PSEU</name>
<dbReference type="PANTHER" id="PTHR45527">
    <property type="entry name" value="NONRIBOSOMAL PEPTIDE SYNTHETASE"/>
    <property type="match status" value="1"/>
</dbReference>
<organism evidence="3 4">
    <name type="scientific">Crossiella cryophila</name>
    <dbReference type="NCBI Taxonomy" id="43355"/>
    <lineage>
        <taxon>Bacteria</taxon>
        <taxon>Bacillati</taxon>
        <taxon>Actinomycetota</taxon>
        <taxon>Actinomycetes</taxon>
        <taxon>Pseudonocardiales</taxon>
        <taxon>Pseudonocardiaceae</taxon>
        <taxon>Crossiella</taxon>
    </lineage>
</organism>
<dbReference type="InterPro" id="IPR020459">
    <property type="entry name" value="AMP-binding"/>
</dbReference>
<dbReference type="GO" id="GO:0044550">
    <property type="term" value="P:secondary metabolite biosynthetic process"/>
    <property type="evidence" value="ECO:0007669"/>
    <property type="project" value="TreeGrafter"/>
</dbReference>
<evidence type="ECO:0000313" key="4">
    <source>
        <dbReference type="Proteomes" id="UP000533598"/>
    </source>
</evidence>
<evidence type="ECO:0000259" key="2">
    <source>
        <dbReference type="Pfam" id="PF00668"/>
    </source>
</evidence>
<proteinExistence type="predicted"/>
<sequence length="727" mass="76951">MPDSPRRPLTAAQRGIWFGQQLAPDSPAYNTADVVEIRGELDTALLVESIYTCLTETEGLRAVFGVGEEPWQETGPLPVVRVLDLSTEADPRATAAKLLAEDLATPVRLDAGPLTAQFVLRVGPAEHWWWQRAHHIAVDGFSCALLLRRVAELHTAQAEGREPAPALTSVTAALSVDAAYANSPQRVADREFWLAELTDAPAPVSLSTMDFNVGAGLALRLAIPVPADLADALKATATRLSRTWPELAIAAVAGLTARRLGVDEVRIGLPVLARSAAADMRIAGTLMNIVPLRLPTPPGVSLAALAESVADQLRRTRPHHRYRHEDLRRDTGGAGLFGPVVNVLPFATTLRFGAAEALARNVSAGPVEDLCVAFRQQRDGLWLELDAHPERYTAAELTALQEELLTLLSHSAAEPKTPLRPAAGPGAWRLDSPAAPPLYPLAEVFTHDLGTIAVIEGDREWTYGQLWAGICGVAEALRHRGIRRGDLVAVDLPRGGSAVITFLGVLQAGAAYLPLDPAAPPARRQAVLADAKPALVLTAPDVAALAPAPARAPWCPAPHDLAYVIYTSGTTGTPKGVAIEHGALSAFLGAAASRYRITARDRVLQFAPLHFDASVEEVYLALGAGARLVVRTEGVESVAALLAECAAAGITVLDLPTGYWHELAYAVCAGELSLPPSVRLVIIGGEAAAPEWVRRWRTSVPGVALVNSYGPTETTVVATTAVLSGPA</sequence>
<feature type="domain" description="Condensation" evidence="2">
    <location>
        <begin position="8"/>
        <end position="420"/>
    </location>
</feature>